<evidence type="ECO:0000313" key="3">
    <source>
        <dbReference type="Proteomes" id="UP000641152"/>
    </source>
</evidence>
<evidence type="ECO:0000256" key="1">
    <source>
        <dbReference type="SAM" id="Phobius"/>
    </source>
</evidence>
<dbReference type="InterPro" id="IPR045584">
    <property type="entry name" value="Pilin-like"/>
</dbReference>
<dbReference type="PROSITE" id="PS00409">
    <property type="entry name" value="PROKAR_NTER_METHYL"/>
    <property type="match status" value="1"/>
</dbReference>
<evidence type="ECO:0000313" key="2">
    <source>
        <dbReference type="EMBL" id="MBD9362792.1"/>
    </source>
</evidence>
<comment type="caution">
    <text evidence="2">The sequence shown here is derived from an EMBL/GenBank/DDBJ whole genome shotgun (WGS) entry which is preliminary data.</text>
</comment>
<dbReference type="EMBL" id="JACXST010000003">
    <property type="protein sequence ID" value="MBD9362792.1"/>
    <property type="molecule type" value="Genomic_DNA"/>
</dbReference>
<keyword evidence="3" id="KW-1185">Reference proteome</keyword>
<organism evidence="2 3">
    <name type="scientific">Methylomonas fluvii</name>
    <dbReference type="NCBI Taxonomy" id="1854564"/>
    <lineage>
        <taxon>Bacteria</taxon>
        <taxon>Pseudomonadati</taxon>
        <taxon>Pseudomonadota</taxon>
        <taxon>Gammaproteobacteria</taxon>
        <taxon>Methylococcales</taxon>
        <taxon>Methylococcaceae</taxon>
        <taxon>Methylomonas</taxon>
    </lineage>
</organism>
<dbReference type="Gene3D" id="3.30.700.10">
    <property type="entry name" value="Glycoprotein, Type 4 Pilin"/>
    <property type="match status" value="1"/>
</dbReference>
<dbReference type="SUPFAM" id="SSF54523">
    <property type="entry name" value="Pili subunits"/>
    <property type="match status" value="1"/>
</dbReference>
<feature type="transmembrane region" description="Helical" evidence="1">
    <location>
        <begin position="21"/>
        <end position="39"/>
    </location>
</feature>
<name>A0ABR9DIA3_9GAMM</name>
<keyword evidence="1" id="KW-0472">Membrane</keyword>
<keyword evidence="1" id="KW-1133">Transmembrane helix</keyword>
<sequence>MKGKQLKRLQHRQAGFTLLELLVVITLIATLATAALVAYDGIGDSAQATAASNSTSTADGAIRNYRAVTQKFPDQWDNLVTTAGASPAFLSDRTAARFANWARPVSTSAFSIALNTAMAAVGITEIQERTVATTTAGVEPNLQHNEGATQNNGEAAENEWATVANVAILPTFGDTAIGTGACSVNGTALGTKLDGAAMTALDDGNRQNVINDSLESDQCNLVIALGFGHDAAHSTSNSSVAISTAPTFVSQNINPATTYARYIALFHVGQDGANAGAVDNNIVTGELFTKPRLLAVVDTEGRMIDENIAAQNPN</sequence>
<dbReference type="PANTHER" id="PTHR30093">
    <property type="entry name" value="GENERAL SECRETION PATHWAY PROTEIN G"/>
    <property type="match status" value="1"/>
</dbReference>
<dbReference type="NCBIfam" id="TIGR02532">
    <property type="entry name" value="IV_pilin_GFxxxE"/>
    <property type="match status" value="1"/>
</dbReference>
<gene>
    <name evidence="2" type="ORF">EBB_20240</name>
</gene>
<reference evidence="2 3" key="1">
    <citation type="submission" date="2020-09" db="EMBL/GenBank/DDBJ databases">
        <title>Methylomonas albis sp. nov. and Methylomonas fluvii sp. nov.: Two cold-adapted methanotrophs from the River Elbe and an amended description of Methylovulum psychrotolerans strain Eb1.</title>
        <authorList>
            <person name="Bussmann I.K."/>
            <person name="Klings K.-W."/>
            <person name="Warnstedt J."/>
            <person name="Hoppert M."/>
            <person name="Saborowski A."/>
            <person name="Horn F."/>
            <person name="Liebner S."/>
        </authorList>
    </citation>
    <scope>NUCLEOTIDE SEQUENCE [LARGE SCALE GENOMIC DNA]</scope>
    <source>
        <strain evidence="2 3">EbB</strain>
    </source>
</reference>
<dbReference type="RefSeq" id="WP_192395535.1">
    <property type="nucleotide sequence ID" value="NZ_CAJHIU010000003.1"/>
</dbReference>
<protein>
    <submittedName>
        <fullName evidence="2">Type II secretion system protein</fullName>
    </submittedName>
</protein>
<proteinExistence type="predicted"/>
<keyword evidence="1" id="KW-0812">Transmembrane</keyword>
<accession>A0ABR9DIA3</accession>
<dbReference type="Proteomes" id="UP000641152">
    <property type="component" value="Unassembled WGS sequence"/>
</dbReference>
<dbReference type="Pfam" id="PF07963">
    <property type="entry name" value="N_methyl"/>
    <property type="match status" value="1"/>
</dbReference>
<dbReference type="InterPro" id="IPR012902">
    <property type="entry name" value="N_methyl_site"/>
</dbReference>